<feature type="non-terminal residue" evidence="1">
    <location>
        <position position="85"/>
    </location>
</feature>
<feature type="non-terminal residue" evidence="1">
    <location>
        <position position="1"/>
    </location>
</feature>
<gene>
    <name evidence="1" type="ORF">EJ04DRAFT_413330</name>
</gene>
<dbReference type="AlphaFoldDB" id="A0A9P4QKP8"/>
<dbReference type="InterPro" id="IPR029063">
    <property type="entry name" value="SAM-dependent_MTases_sf"/>
</dbReference>
<dbReference type="SUPFAM" id="SSF53335">
    <property type="entry name" value="S-adenosyl-L-methionine-dependent methyltransferases"/>
    <property type="match status" value="1"/>
</dbReference>
<name>A0A9P4QKP8_9PLEO</name>
<dbReference type="OrthoDB" id="329835at2759"/>
<sequence length="85" mass="9566">EVGAGTKGVTKLILDILDPEPVSFRVPKFTRYDYTDISPAFFEQARIFAPWSNRMNFKTLDVESSAIEQGFEGKSYDVIIALSVM</sequence>
<evidence type="ECO:0000313" key="1">
    <source>
        <dbReference type="EMBL" id="KAF2728105.1"/>
    </source>
</evidence>
<dbReference type="EMBL" id="ML996295">
    <property type="protein sequence ID" value="KAF2728105.1"/>
    <property type="molecule type" value="Genomic_DNA"/>
</dbReference>
<dbReference type="Gene3D" id="3.40.50.150">
    <property type="entry name" value="Vaccinia Virus protein VP39"/>
    <property type="match status" value="1"/>
</dbReference>
<reference evidence="1" key="1">
    <citation type="journal article" date="2020" name="Stud. Mycol.">
        <title>101 Dothideomycetes genomes: a test case for predicting lifestyles and emergence of pathogens.</title>
        <authorList>
            <person name="Haridas S."/>
            <person name="Albert R."/>
            <person name="Binder M."/>
            <person name="Bloem J."/>
            <person name="Labutti K."/>
            <person name="Salamov A."/>
            <person name="Andreopoulos B."/>
            <person name="Baker S."/>
            <person name="Barry K."/>
            <person name="Bills G."/>
            <person name="Bluhm B."/>
            <person name="Cannon C."/>
            <person name="Castanera R."/>
            <person name="Culley D."/>
            <person name="Daum C."/>
            <person name="Ezra D."/>
            <person name="Gonzalez J."/>
            <person name="Henrissat B."/>
            <person name="Kuo A."/>
            <person name="Liang C."/>
            <person name="Lipzen A."/>
            <person name="Lutzoni F."/>
            <person name="Magnuson J."/>
            <person name="Mondo S."/>
            <person name="Nolan M."/>
            <person name="Ohm R."/>
            <person name="Pangilinan J."/>
            <person name="Park H.-J."/>
            <person name="Ramirez L."/>
            <person name="Alfaro M."/>
            <person name="Sun H."/>
            <person name="Tritt A."/>
            <person name="Yoshinaga Y."/>
            <person name="Zwiers L.-H."/>
            <person name="Turgeon B."/>
            <person name="Goodwin S."/>
            <person name="Spatafora J."/>
            <person name="Crous P."/>
            <person name="Grigoriev I."/>
        </authorList>
    </citation>
    <scope>NUCLEOTIDE SEQUENCE</scope>
    <source>
        <strain evidence="1">CBS 125425</strain>
    </source>
</reference>
<accession>A0A9P4QKP8</accession>
<proteinExistence type="predicted"/>
<evidence type="ECO:0000313" key="2">
    <source>
        <dbReference type="Proteomes" id="UP000799444"/>
    </source>
</evidence>
<organism evidence="1 2">
    <name type="scientific">Polyplosphaeria fusca</name>
    <dbReference type="NCBI Taxonomy" id="682080"/>
    <lineage>
        <taxon>Eukaryota</taxon>
        <taxon>Fungi</taxon>
        <taxon>Dikarya</taxon>
        <taxon>Ascomycota</taxon>
        <taxon>Pezizomycotina</taxon>
        <taxon>Dothideomycetes</taxon>
        <taxon>Pleosporomycetidae</taxon>
        <taxon>Pleosporales</taxon>
        <taxon>Tetraplosphaeriaceae</taxon>
        <taxon>Polyplosphaeria</taxon>
    </lineage>
</organism>
<dbReference type="Proteomes" id="UP000799444">
    <property type="component" value="Unassembled WGS sequence"/>
</dbReference>
<comment type="caution">
    <text evidence="1">The sequence shown here is derived from an EMBL/GenBank/DDBJ whole genome shotgun (WGS) entry which is preliminary data.</text>
</comment>
<protein>
    <submittedName>
        <fullName evidence="1">Uncharacterized protein</fullName>
    </submittedName>
</protein>
<keyword evidence="2" id="KW-1185">Reference proteome</keyword>